<dbReference type="PANTHER" id="PTHR12801:SF45">
    <property type="entry name" value="RNA EXONUCLEASE 4"/>
    <property type="match status" value="1"/>
</dbReference>
<comment type="function">
    <text evidence="5">Exoribonuclease involved in ribosome biosynthesis. Involved in the processing of ITS1, the internal transcribed spacer localized between the 18S and 5.8S rRNAs.</text>
</comment>
<dbReference type="GeneID" id="92069772"/>
<evidence type="ECO:0000259" key="7">
    <source>
        <dbReference type="SMART" id="SM00479"/>
    </source>
</evidence>
<gene>
    <name evidence="8" type="ORF">PG986_000488</name>
</gene>
<evidence type="ECO:0000313" key="9">
    <source>
        <dbReference type="Proteomes" id="UP001391051"/>
    </source>
</evidence>
<sequence length="244" mass="27496">MPLFTKPCKAMEDHDPRQYKPNELESNWRFHHTPPSKSKLPARAAVVFDCEMGVTEEGESELIRVSVVDYFTSAVLLDSLVWPDAKMKDLNTPFSGVSWKALNDARRNKTCLFGREKARKAVWSLLGPDTVVIGHGANNDLNILRWIHPNIVDTLLVEQSLRDQEKESREKESKEKDTKVEDQQDAEAKPSGGGGGSMSLKKLARERLDRTIQVKGKGHDSIEDSIATRDILHWHVSRILQSGS</sequence>
<keyword evidence="4" id="KW-0269">Exonuclease</keyword>
<evidence type="ECO:0000313" key="8">
    <source>
        <dbReference type="EMBL" id="KAK7966211.1"/>
    </source>
</evidence>
<dbReference type="CDD" id="cd06137">
    <property type="entry name" value="DEDDh_RNase"/>
    <property type="match status" value="1"/>
</dbReference>
<dbReference type="InterPro" id="IPR012337">
    <property type="entry name" value="RNaseH-like_sf"/>
</dbReference>
<dbReference type="SMART" id="SM00479">
    <property type="entry name" value="EXOIII"/>
    <property type="match status" value="1"/>
</dbReference>
<protein>
    <recommendedName>
        <fullName evidence="7">Exonuclease domain-containing protein</fullName>
    </recommendedName>
</protein>
<accession>A0ABR1QV70</accession>
<feature type="region of interest" description="Disordered" evidence="6">
    <location>
        <begin position="162"/>
        <end position="202"/>
    </location>
</feature>
<dbReference type="InterPro" id="IPR036397">
    <property type="entry name" value="RNaseH_sf"/>
</dbReference>
<evidence type="ECO:0000256" key="4">
    <source>
        <dbReference type="ARBA" id="ARBA00022839"/>
    </source>
</evidence>
<evidence type="ECO:0000256" key="5">
    <source>
        <dbReference type="ARBA" id="ARBA00025599"/>
    </source>
</evidence>
<name>A0ABR1QV70_9PEZI</name>
<feature type="domain" description="Exonuclease" evidence="7">
    <location>
        <begin position="44"/>
        <end position="241"/>
    </location>
</feature>
<dbReference type="SUPFAM" id="SSF53098">
    <property type="entry name" value="Ribonuclease H-like"/>
    <property type="match status" value="1"/>
</dbReference>
<keyword evidence="1" id="KW-0698">rRNA processing</keyword>
<dbReference type="Proteomes" id="UP001391051">
    <property type="component" value="Unassembled WGS sequence"/>
</dbReference>
<dbReference type="InterPro" id="IPR047021">
    <property type="entry name" value="REXO1/3/4-like"/>
</dbReference>
<evidence type="ECO:0000256" key="2">
    <source>
        <dbReference type="ARBA" id="ARBA00022722"/>
    </source>
</evidence>
<reference evidence="8 9" key="1">
    <citation type="submission" date="2023-01" db="EMBL/GenBank/DDBJ databases">
        <title>Analysis of 21 Apiospora genomes using comparative genomics revels a genus with tremendous synthesis potential of carbohydrate active enzymes and secondary metabolites.</title>
        <authorList>
            <person name="Sorensen T."/>
        </authorList>
    </citation>
    <scope>NUCLEOTIDE SEQUENCE [LARGE SCALE GENOMIC DNA]</scope>
    <source>
        <strain evidence="8 9">CBS 24483</strain>
    </source>
</reference>
<comment type="caution">
    <text evidence="8">The sequence shown here is derived from an EMBL/GenBank/DDBJ whole genome shotgun (WGS) entry which is preliminary data.</text>
</comment>
<keyword evidence="9" id="KW-1185">Reference proteome</keyword>
<dbReference type="Gene3D" id="3.30.420.10">
    <property type="entry name" value="Ribonuclease H-like superfamily/Ribonuclease H"/>
    <property type="match status" value="1"/>
</dbReference>
<evidence type="ECO:0000256" key="1">
    <source>
        <dbReference type="ARBA" id="ARBA00022552"/>
    </source>
</evidence>
<organism evidence="8 9">
    <name type="scientific">Apiospora aurea</name>
    <dbReference type="NCBI Taxonomy" id="335848"/>
    <lineage>
        <taxon>Eukaryota</taxon>
        <taxon>Fungi</taxon>
        <taxon>Dikarya</taxon>
        <taxon>Ascomycota</taxon>
        <taxon>Pezizomycotina</taxon>
        <taxon>Sordariomycetes</taxon>
        <taxon>Xylariomycetidae</taxon>
        <taxon>Amphisphaeriales</taxon>
        <taxon>Apiosporaceae</taxon>
        <taxon>Apiospora</taxon>
    </lineage>
</organism>
<keyword evidence="3" id="KW-0378">Hydrolase</keyword>
<evidence type="ECO:0000256" key="3">
    <source>
        <dbReference type="ARBA" id="ARBA00022801"/>
    </source>
</evidence>
<dbReference type="InterPro" id="IPR013520">
    <property type="entry name" value="Ribonucl_H"/>
</dbReference>
<evidence type="ECO:0000256" key="6">
    <source>
        <dbReference type="SAM" id="MobiDB-lite"/>
    </source>
</evidence>
<dbReference type="EMBL" id="JAQQWE010000001">
    <property type="protein sequence ID" value="KAK7966211.1"/>
    <property type="molecule type" value="Genomic_DNA"/>
</dbReference>
<dbReference type="PANTHER" id="PTHR12801">
    <property type="entry name" value="RNA EXONUCLEASE REXO1 / RECO3 FAMILY MEMBER-RELATED"/>
    <property type="match status" value="1"/>
</dbReference>
<proteinExistence type="predicted"/>
<keyword evidence="2" id="KW-0540">Nuclease</keyword>
<dbReference type="RefSeq" id="XP_066705603.1">
    <property type="nucleotide sequence ID" value="XM_066836710.1"/>
</dbReference>
<feature type="compositionally biased region" description="Basic and acidic residues" evidence="6">
    <location>
        <begin position="162"/>
        <end position="188"/>
    </location>
</feature>